<proteinExistence type="predicted"/>
<feature type="transmembrane region" description="Helical" evidence="1">
    <location>
        <begin position="6"/>
        <end position="27"/>
    </location>
</feature>
<keyword evidence="3" id="KW-1185">Reference proteome</keyword>
<keyword evidence="1" id="KW-0812">Transmembrane</keyword>
<dbReference type="Proteomes" id="UP000291832">
    <property type="component" value="Unassembled WGS sequence"/>
</dbReference>
<sequence length="108" mass="10786">MTAEFAIVLPVVVAVLGLVIGAITLAAHRITLVSLAAEIARFEARGDTAQARSRVAALAPGITVSRRSDGALHCVELRAAPVGGLLDAIAVGAESCAAESGAVSGAQR</sequence>
<dbReference type="NCBIfam" id="NF041390">
    <property type="entry name" value="TadE_Rv3655c"/>
    <property type="match status" value="1"/>
</dbReference>
<reference evidence="2 3" key="1">
    <citation type="journal article" date="2015" name="Stand. Genomic Sci.">
        <title>Genomic Encyclopedia of Bacterial and Archaeal Type Strains, Phase III: the genomes of soil and plant-associated and newly described type strains.</title>
        <authorList>
            <person name="Whitman W.B."/>
            <person name="Woyke T."/>
            <person name="Klenk H.P."/>
            <person name="Zhou Y."/>
            <person name="Lilburn T.G."/>
            <person name="Beck B.J."/>
            <person name="De Vos P."/>
            <person name="Vandamme P."/>
            <person name="Eisen J.A."/>
            <person name="Garrity G."/>
            <person name="Hugenholtz P."/>
            <person name="Kyrpides N.C."/>
        </authorList>
    </citation>
    <scope>NUCLEOTIDE SEQUENCE [LARGE SCALE GENOMIC DNA]</scope>
    <source>
        <strain evidence="2 3">RF6</strain>
    </source>
</reference>
<dbReference type="AlphaFoldDB" id="A0A4Q7TYU7"/>
<dbReference type="EMBL" id="SHKI01000004">
    <property type="protein sequence ID" value="RZT66361.1"/>
    <property type="molecule type" value="Genomic_DNA"/>
</dbReference>
<evidence type="ECO:0000313" key="2">
    <source>
        <dbReference type="EMBL" id="RZT66361.1"/>
    </source>
</evidence>
<organism evidence="2 3">
    <name type="scientific">Leucobacter luti</name>
    <dbReference type="NCBI Taxonomy" id="340320"/>
    <lineage>
        <taxon>Bacteria</taxon>
        <taxon>Bacillati</taxon>
        <taxon>Actinomycetota</taxon>
        <taxon>Actinomycetes</taxon>
        <taxon>Micrococcales</taxon>
        <taxon>Microbacteriaceae</taxon>
        <taxon>Leucobacter</taxon>
    </lineage>
</organism>
<evidence type="ECO:0008006" key="4">
    <source>
        <dbReference type="Google" id="ProtNLM"/>
    </source>
</evidence>
<evidence type="ECO:0000313" key="3">
    <source>
        <dbReference type="Proteomes" id="UP000291832"/>
    </source>
</evidence>
<comment type="caution">
    <text evidence="2">The sequence shown here is derived from an EMBL/GenBank/DDBJ whole genome shotgun (WGS) entry which is preliminary data.</text>
</comment>
<accession>A0A4Q7TYU7</accession>
<dbReference type="InterPro" id="IPR049790">
    <property type="entry name" value="Rv3655c/TadE"/>
</dbReference>
<keyword evidence="1" id="KW-0472">Membrane</keyword>
<keyword evidence="1" id="KW-1133">Transmembrane helix</keyword>
<evidence type="ECO:0000256" key="1">
    <source>
        <dbReference type="SAM" id="Phobius"/>
    </source>
</evidence>
<name>A0A4Q7TYU7_9MICO</name>
<protein>
    <recommendedName>
        <fullName evidence="4">TadE-like protein</fullName>
    </recommendedName>
</protein>
<gene>
    <name evidence="2" type="ORF">EV139_1797</name>
</gene>